<keyword evidence="13 16" id="KW-0902">Two-component regulatory system</keyword>
<keyword evidence="8" id="KW-0479">Metal-binding</keyword>
<comment type="caution">
    <text evidence="20">The sequence shown here is derived from an EMBL/GenBank/DDBJ whole genome shotgun (WGS) entry which is preliminary data.</text>
</comment>
<comment type="cofactor">
    <cofactor evidence="2">
        <name>[4Fe-4S] cluster</name>
        <dbReference type="ChEBI" id="CHEBI:49883"/>
    </cofactor>
</comment>
<comment type="catalytic activity">
    <reaction evidence="1 16">
        <text>ATP + protein L-histidine = ADP + protein N-phospho-L-histidine.</text>
        <dbReference type="EC" id="2.7.13.3"/>
    </reaction>
</comment>
<evidence type="ECO:0000256" key="11">
    <source>
        <dbReference type="ARBA" id="ARBA00022840"/>
    </source>
</evidence>
<dbReference type="EC" id="2.7.13.3" evidence="16"/>
<feature type="domain" description="PAS" evidence="19">
    <location>
        <begin position="17"/>
        <end position="52"/>
    </location>
</feature>
<keyword evidence="7 16" id="KW-0808">Transferase</keyword>
<evidence type="ECO:0000313" key="21">
    <source>
        <dbReference type="Proteomes" id="UP001597262"/>
    </source>
</evidence>
<gene>
    <name evidence="20" type="ORF">ACFQ3W_06340</name>
</gene>
<dbReference type="PROSITE" id="PS50112">
    <property type="entry name" value="PAS"/>
    <property type="match status" value="1"/>
</dbReference>
<evidence type="ECO:0000256" key="14">
    <source>
        <dbReference type="ARBA" id="ARBA00023014"/>
    </source>
</evidence>
<dbReference type="PANTHER" id="PTHR24421">
    <property type="entry name" value="NITRATE/NITRITE SENSOR PROTEIN NARX-RELATED"/>
    <property type="match status" value="1"/>
</dbReference>
<dbReference type="InterPro" id="IPR000014">
    <property type="entry name" value="PAS"/>
</dbReference>
<evidence type="ECO:0000256" key="5">
    <source>
        <dbReference type="ARBA" id="ARBA00022490"/>
    </source>
</evidence>
<keyword evidence="21" id="KW-1185">Reference proteome</keyword>
<dbReference type="Gene3D" id="3.30.450.20">
    <property type="entry name" value="PAS domain"/>
    <property type="match status" value="1"/>
</dbReference>
<evidence type="ECO:0000256" key="1">
    <source>
        <dbReference type="ARBA" id="ARBA00000085"/>
    </source>
</evidence>
<dbReference type="InterPro" id="IPR003594">
    <property type="entry name" value="HATPase_dom"/>
</dbReference>
<keyword evidence="10 16" id="KW-0418">Kinase</keyword>
<dbReference type="RefSeq" id="WP_379317759.1">
    <property type="nucleotide sequence ID" value="NZ_JBHTLM010000003.1"/>
</dbReference>
<organism evidence="20 21">
    <name type="scientific">Paenibacillus puldeungensis</name>
    <dbReference type="NCBI Taxonomy" id="696536"/>
    <lineage>
        <taxon>Bacteria</taxon>
        <taxon>Bacillati</taxon>
        <taxon>Bacillota</taxon>
        <taxon>Bacilli</taxon>
        <taxon>Bacillales</taxon>
        <taxon>Paenibacillaceae</taxon>
        <taxon>Paenibacillus</taxon>
    </lineage>
</organism>
<keyword evidence="12" id="KW-0408">Iron</keyword>
<comment type="function">
    <text evidence="15">Member of the two-component regulatory system NreB/NreC involved in the control of dissimilatory nitrate/nitrite reduction in response to oxygen. NreB functions as a direct oxygen sensor histidine kinase which is autophosphorylated, in the absence of oxygen, probably at the conserved histidine residue, and transfers its phosphate group probably to a conserved aspartate residue of NreC. NreB/NreC activates the expression of the nitrate (narGHJI) and nitrite (nir) reductase operons, as well as the putative nitrate transporter gene narT.</text>
</comment>
<keyword evidence="4" id="KW-0004">4Fe-4S</keyword>
<dbReference type="InterPro" id="IPR035965">
    <property type="entry name" value="PAS-like_dom_sf"/>
</dbReference>
<feature type="domain" description="Histidine kinase" evidence="18">
    <location>
        <begin position="172"/>
        <end position="358"/>
    </location>
</feature>
<evidence type="ECO:0000256" key="8">
    <source>
        <dbReference type="ARBA" id="ARBA00022723"/>
    </source>
</evidence>
<dbReference type="Pfam" id="PF02518">
    <property type="entry name" value="HATPase_c"/>
    <property type="match status" value="1"/>
</dbReference>
<evidence type="ECO:0000259" key="19">
    <source>
        <dbReference type="PROSITE" id="PS50112"/>
    </source>
</evidence>
<evidence type="ECO:0000256" key="17">
    <source>
        <dbReference type="SAM" id="Coils"/>
    </source>
</evidence>
<dbReference type="PROSITE" id="PS50109">
    <property type="entry name" value="HIS_KIN"/>
    <property type="match status" value="1"/>
</dbReference>
<evidence type="ECO:0000256" key="3">
    <source>
        <dbReference type="ARBA" id="ARBA00004496"/>
    </source>
</evidence>
<protein>
    <recommendedName>
        <fullName evidence="16">Sensor histidine kinase</fullName>
        <ecNumber evidence="16">2.7.13.3</ecNumber>
    </recommendedName>
</protein>
<dbReference type="SUPFAM" id="SSF55874">
    <property type="entry name" value="ATPase domain of HSP90 chaperone/DNA topoisomerase II/histidine kinase"/>
    <property type="match status" value="1"/>
</dbReference>
<keyword evidence="9 16" id="KW-0547">Nucleotide-binding</keyword>
<evidence type="ECO:0000256" key="13">
    <source>
        <dbReference type="ARBA" id="ARBA00023012"/>
    </source>
</evidence>
<feature type="coiled-coil region" evidence="17">
    <location>
        <begin position="148"/>
        <end position="175"/>
    </location>
</feature>
<dbReference type="InterPro" id="IPR017203">
    <property type="entry name" value="Sig_transdc_His_kinase_NreB"/>
</dbReference>
<dbReference type="Gene3D" id="1.20.5.1930">
    <property type="match status" value="1"/>
</dbReference>
<name>A0ABW3RW49_9BACL</name>
<dbReference type="Gene3D" id="3.30.565.10">
    <property type="entry name" value="Histidine kinase-like ATPase, C-terminal domain"/>
    <property type="match status" value="1"/>
</dbReference>
<dbReference type="Proteomes" id="UP001597262">
    <property type="component" value="Unassembled WGS sequence"/>
</dbReference>
<evidence type="ECO:0000256" key="15">
    <source>
        <dbReference type="ARBA" id="ARBA00024827"/>
    </source>
</evidence>
<comment type="subcellular location">
    <subcellularLocation>
        <location evidence="3">Cytoplasm</location>
    </subcellularLocation>
</comment>
<keyword evidence="6" id="KW-0597">Phosphoprotein</keyword>
<dbReference type="SUPFAM" id="SSF55785">
    <property type="entry name" value="PYP-like sensor domain (PAS domain)"/>
    <property type="match status" value="1"/>
</dbReference>
<keyword evidence="14" id="KW-0411">Iron-sulfur</keyword>
<dbReference type="InterPro" id="IPR050482">
    <property type="entry name" value="Sensor_HK_TwoCompSys"/>
</dbReference>
<dbReference type="CDD" id="cd16917">
    <property type="entry name" value="HATPase_UhpB-NarQ-NarX-like"/>
    <property type="match status" value="1"/>
</dbReference>
<dbReference type="InterPro" id="IPR036890">
    <property type="entry name" value="HATPase_C_sf"/>
</dbReference>
<dbReference type="Pfam" id="PF07730">
    <property type="entry name" value="HisKA_3"/>
    <property type="match status" value="1"/>
</dbReference>
<sequence>MEGTDGPLTTPAKLELISALMEKMFKNSSDAIFIFDKEGVMLAINPAAEKLLDDEVLTQLRSGEKHAVCSACRGFTSDTEVRTCIGCFLHIPESENRTSFQVYLETKGKGVVPYTASFHTIDPVNGIRVFMLRDLTMQFQTQENLYQNKMMKHVIEAQENERKRISRELHDSVAQELMSAVVDLRVLKYMTNDEQLLKKMKQTEASMTRLLDDIRNLSVELRPPTLDDLGLEAAFRSHFKRLERNYGLLIEFTSDLSQKRYASEIETVIYRVCQEAVLNSLKYAGVDMVKVELTDLGDKLQLIVEDDGVGFDPEDKPLGTGMGLYGMQERAELVGGSFNIESTVGQGTRIVLQVPVGHERGVS</sequence>
<evidence type="ECO:0000256" key="10">
    <source>
        <dbReference type="ARBA" id="ARBA00022777"/>
    </source>
</evidence>
<dbReference type="EMBL" id="JBHTLM010000003">
    <property type="protein sequence ID" value="MFD1175925.1"/>
    <property type="molecule type" value="Genomic_DNA"/>
</dbReference>
<dbReference type="PIRSF" id="PIRSF037432">
    <property type="entry name" value="STHK_NreB"/>
    <property type="match status" value="1"/>
</dbReference>
<dbReference type="InterPro" id="IPR011712">
    <property type="entry name" value="Sig_transdc_His_kin_sub3_dim/P"/>
</dbReference>
<accession>A0ABW3RW49</accession>
<evidence type="ECO:0000256" key="9">
    <source>
        <dbReference type="ARBA" id="ARBA00022741"/>
    </source>
</evidence>
<dbReference type="PANTHER" id="PTHR24421:SF10">
    <property type="entry name" value="NITRATE_NITRITE SENSOR PROTEIN NARQ"/>
    <property type="match status" value="1"/>
</dbReference>
<dbReference type="PRINTS" id="PR00344">
    <property type="entry name" value="BCTRLSENSOR"/>
</dbReference>
<dbReference type="SMART" id="SM00387">
    <property type="entry name" value="HATPase_c"/>
    <property type="match status" value="1"/>
</dbReference>
<dbReference type="InterPro" id="IPR004358">
    <property type="entry name" value="Sig_transdc_His_kin-like_C"/>
</dbReference>
<evidence type="ECO:0000256" key="6">
    <source>
        <dbReference type="ARBA" id="ARBA00022553"/>
    </source>
</evidence>
<evidence type="ECO:0000256" key="12">
    <source>
        <dbReference type="ARBA" id="ARBA00023004"/>
    </source>
</evidence>
<evidence type="ECO:0000313" key="20">
    <source>
        <dbReference type="EMBL" id="MFD1175925.1"/>
    </source>
</evidence>
<evidence type="ECO:0000256" key="7">
    <source>
        <dbReference type="ARBA" id="ARBA00022679"/>
    </source>
</evidence>
<evidence type="ECO:0000256" key="4">
    <source>
        <dbReference type="ARBA" id="ARBA00022485"/>
    </source>
</evidence>
<keyword evidence="17" id="KW-0175">Coiled coil</keyword>
<keyword evidence="5" id="KW-0963">Cytoplasm</keyword>
<reference evidence="21" key="1">
    <citation type="journal article" date="2019" name="Int. J. Syst. Evol. Microbiol.">
        <title>The Global Catalogue of Microorganisms (GCM) 10K type strain sequencing project: providing services to taxonomists for standard genome sequencing and annotation.</title>
        <authorList>
            <consortium name="The Broad Institute Genomics Platform"/>
            <consortium name="The Broad Institute Genome Sequencing Center for Infectious Disease"/>
            <person name="Wu L."/>
            <person name="Ma J."/>
        </authorList>
    </citation>
    <scope>NUCLEOTIDE SEQUENCE [LARGE SCALE GENOMIC DNA]</scope>
    <source>
        <strain evidence="21">CCUG 59189</strain>
    </source>
</reference>
<proteinExistence type="predicted"/>
<evidence type="ECO:0000259" key="18">
    <source>
        <dbReference type="PROSITE" id="PS50109"/>
    </source>
</evidence>
<evidence type="ECO:0000256" key="2">
    <source>
        <dbReference type="ARBA" id="ARBA00001966"/>
    </source>
</evidence>
<dbReference type="InterPro" id="IPR005467">
    <property type="entry name" value="His_kinase_dom"/>
</dbReference>
<keyword evidence="11 16" id="KW-0067">ATP-binding</keyword>
<dbReference type="GO" id="GO:0005524">
    <property type="term" value="F:ATP binding"/>
    <property type="evidence" value="ECO:0007669"/>
    <property type="project" value="UniProtKB-KW"/>
</dbReference>
<evidence type="ECO:0000256" key="16">
    <source>
        <dbReference type="PIRNR" id="PIRNR037432"/>
    </source>
</evidence>